<protein>
    <recommendedName>
        <fullName evidence="1">Macro domain-containing protein</fullName>
    </recommendedName>
</protein>
<feature type="domain" description="Macro" evidence="1">
    <location>
        <begin position="1"/>
        <end position="160"/>
    </location>
</feature>
<proteinExistence type="predicted"/>
<dbReference type="Proteomes" id="UP001470230">
    <property type="component" value="Unassembled WGS sequence"/>
</dbReference>
<dbReference type="PANTHER" id="PTHR12521">
    <property type="entry name" value="PROTEIN C6ORF130"/>
    <property type="match status" value="1"/>
</dbReference>
<organism evidence="2 3">
    <name type="scientific">Tritrichomonas musculus</name>
    <dbReference type="NCBI Taxonomy" id="1915356"/>
    <lineage>
        <taxon>Eukaryota</taxon>
        <taxon>Metamonada</taxon>
        <taxon>Parabasalia</taxon>
        <taxon>Tritrichomonadida</taxon>
        <taxon>Tritrichomonadidae</taxon>
        <taxon>Tritrichomonas</taxon>
    </lineage>
</organism>
<dbReference type="EMBL" id="JAPFFF010000023">
    <property type="protein sequence ID" value="KAK8852805.1"/>
    <property type="molecule type" value="Genomic_DNA"/>
</dbReference>
<dbReference type="CDD" id="cd02901">
    <property type="entry name" value="Macro_Poa1p-like"/>
    <property type="match status" value="1"/>
</dbReference>
<dbReference type="InterPro" id="IPR050892">
    <property type="entry name" value="ADP-ribose_metab_enzymes"/>
</dbReference>
<dbReference type="PANTHER" id="PTHR12521:SF0">
    <property type="entry name" value="ADP-RIBOSE GLYCOHYDROLASE OARD1"/>
    <property type="match status" value="1"/>
</dbReference>
<accession>A0ABR2HVK6</accession>
<evidence type="ECO:0000259" key="1">
    <source>
        <dbReference type="PROSITE" id="PS51154"/>
    </source>
</evidence>
<dbReference type="Gene3D" id="3.40.220.10">
    <property type="entry name" value="Leucine Aminopeptidase, subunit E, domain 1"/>
    <property type="match status" value="1"/>
</dbReference>
<dbReference type="SUPFAM" id="SSF52949">
    <property type="entry name" value="Macro domain-like"/>
    <property type="match status" value="1"/>
</dbReference>
<name>A0ABR2HVK6_9EUKA</name>
<dbReference type="InterPro" id="IPR002589">
    <property type="entry name" value="Macro_dom"/>
</dbReference>
<evidence type="ECO:0000313" key="3">
    <source>
        <dbReference type="Proteomes" id="UP001470230"/>
    </source>
</evidence>
<reference evidence="2 3" key="1">
    <citation type="submission" date="2024-04" db="EMBL/GenBank/DDBJ databases">
        <title>Tritrichomonas musculus Genome.</title>
        <authorList>
            <person name="Alves-Ferreira E."/>
            <person name="Grigg M."/>
            <person name="Lorenzi H."/>
            <person name="Galac M."/>
        </authorList>
    </citation>
    <scope>NUCLEOTIDE SEQUENCE [LARGE SCALE GENOMIC DNA]</scope>
    <source>
        <strain evidence="2 3">EAF2021</strain>
    </source>
</reference>
<evidence type="ECO:0000313" key="2">
    <source>
        <dbReference type="EMBL" id="KAK8852805.1"/>
    </source>
</evidence>
<dbReference type="InterPro" id="IPR043472">
    <property type="entry name" value="Macro_dom-like"/>
</dbReference>
<keyword evidence="3" id="KW-1185">Reference proteome</keyword>
<sequence length="160" mass="18857">MEWKEVEGNLFDYEKTHYLAQCISSDFKMSKGIATEFVNRYNLKELLLEKYKDILPNIWSDQYPLCDLTKFEDTKGVFNLITKKKYSNKPTYKTLTNSLEEMKKLVKELIDSSDEKIKIAMPKIGSGLDRLEWDKVKNIVLDVFQDVDIEILFVYYLGNE</sequence>
<gene>
    <name evidence="2" type="ORF">M9Y10_017795</name>
</gene>
<dbReference type="PROSITE" id="PS51154">
    <property type="entry name" value="MACRO"/>
    <property type="match status" value="1"/>
</dbReference>
<comment type="caution">
    <text evidence="2">The sequence shown here is derived from an EMBL/GenBank/DDBJ whole genome shotgun (WGS) entry which is preliminary data.</text>
</comment>